<feature type="domain" description="Histidine kinase" evidence="12">
    <location>
        <begin position="249"/>
        <end position="455"/>
    </location>
</feature>
<dbReference type="InterPro" id="IPR050428">
    <property type="entry name" value="TCS_sensor_his_kinase"/>
</dbReference>
<dbReference type="Pfam" id="PF00672">
    <property type="entry name" value="HAMP"/>
    <property type="match status" value="1"/>
</dbReference>
<feature type="transmembrane region" description="Helical" evidence="11">
    <location>
        <begin position="167"/>
        <end position="190"/>
    </location>
</feature>
<keyword evidence="6 11" id="KW-0812">Transmembrane</keyword>
<evidence type="ECO:0000313" key="14">
    <source>
        <dbReference type="EMBL" id="AXR07539.1"/>
    </source>
</evidence>
<keyword evidence="9" id="KW-0902">Two-component regulatory system</keyword>
<dbReference type="CDD" id="cd00082">
    <property type="entry name" value="HisKA"/>
    <property type="match status" value="1"/>
</dbReference>
<dbReference type="EC" id="2.7.13.3" evidence="3"/>
<evidence type="ECO:0000256" key="3">
    <source>
        <dbReference type="ARBA" id="ARBA00012438"/>
    </source>
</evidence>
<dbReference type="GO" id="GO:0000155">
    <property type="term" value="F:phosphorelay sensor kinase activity"/>
    <property type="evidence" value="ECO:0007669"/>
    <property type="project" value="InterPro"/>
</dbReference>
<dbReference type="InterPro" id="IPR036890">
    <property type="entry name" value="HATPase_C_sf"/>
</dbReference>
<dbReference type="GO" id="GO:0005886">
    <property type="term" value="C:plasma membrane"/>
    <property type="evidence" value="ECO:0007669"/>
    <property type="project" value="TreeGrafter"/>
</dbReference>
<evidence type="ECO:0000256" key="7">
    <source>
        <dbReference type="ARBA" id="ARBA00022777"/>
    </source>
</evidence>
<gene>
    <name evidence="14" type="ORF">D0Y50_14945</name>
</gene>
<keyword evidence="4" id="KW-0597">Phosphoprotein</keyword>
<dbReference type="SMART" id="SM00387">
    <property type="entry name" value="HATPase_c"/>
    <property type="match status" value="1"/>
</dbReference>
<proteinExistence type="predicted"/>
<dbReference type="PROSITE" id="PS50885">
    <property type="entry name" value="HAMP"/>
    <property type="match status" value="1"/>
</dbReference>
<dbReference type="Proteomes" id="UP000262073">
    <property type="component" value="Chromosome"/>
</dbReference>
<sequence>MIAIRTFTRSSSFRVGALLTLLSSAAMAFVVYVWSLSNEETLLREARAAVDAQVWGYQAWYQNNGRQGLIDAINKNPFSATATLVSLQSANGEFLAGNLSSLDGIAVPQNTDFFQLVFSAEMLAGATQDTAPRAVLFKDVTFSDGSRLFIARDIEDLYTAQWIGQSFSWVFVAILGCISGLSFGVAIYVVNRINRMSQTADSIMQTGNLKERLDIDSNWDDLSKLAVVLNRMLDKIEHSVENIKSVTDNIAHDLRTPLSRLRSRLDRLPDGDIKGQAQAEADNLLGMFSGLLRIADIESKRQRQGFTDVNLADVVTDVVDLYEPYLEEHSMQLVTHITPVHLHGDPNLLFQMVANLLDNTVKYAGDGARVEVHLGVMSQGFYVSINDSGVGLEDKHYAQLARRFYRAQQSRTTAGNGLGLSMVKAVADLHDASIYYTPDPLLTGSGFGVTVSFASPALPLPSG</sequence>
<evidence type="ECO:0000256" key="10">
    <source>
        <dbReference type="ARBA" id="ARBA00023136"/>
    </source>
</evidence>
<dbReference type="KEGG" id="salm:D0Y50_14945"/>
<comment type="subcellular location">
    <subcellularLocation>
        <location evidence="2">Membrane</location>
    </subcellularLocation>
</comment>
<dbReference type="InterPro" id="IPR003661">
    <property type="entry name" value="HisK_dim/P_dom"/>
</dbReference>
<dbReference type="Gene3D" id="1.10.287.130">
    <property type="match status" value="1"/>
</dbReference>
<name>A0A346NPT2_9ALTE</name>
<evidence type="ECO:0000256" key="9">
    <source>
        <dbReference type="ARBA" id="ARBA00023012"/>
    </source>
</evidence>
<dbReference type="InterPro" id="IPR003594">
    <property type="entry name" value="HATPase_dom"/>
</dbReference>
<evidence type="ECO:0000256" key="5">
    <source>
        <dbReference type="ARBA" id="ARBA00022679"/>
    </source>
</evidence>
<dbReference type="PROSITE" id="PS50109">
    <property type="entry name" value="HIS_KIN"/>
    <property type="match status" value="1"/>
</dbReference>
<keyword evidence="7 14" id="KW-0418">Kinase</keyword>
<keyword evidence="5" id="KW-0808">Transferase</keyword>
<dbReference type="SUPFAM" id="SSF47384">
    <property type="entry name" value="Homodimeric domain of signal transducing histidine kinase"/>
    <property type="match status" value="1"/>
</dbReference>
<dbReference type="Pfam" id="PF02518">
    <property type="entry name" value="HATPase_c"/>
    <property type="match status" value="1"/>
</dbReference>
<evidence type="ECO:0000256" key="11">
    <source>
        <dbReference type="SAM" id="Phobius"/>
    </source>
</evidence>
<dbReference type="SMART" id="SM00388">
    <property type="entry name" value="HisKA"/>
    <property type="match status" value="1"/>
</dbReference>
<evidence type="ECO:0000256" key="2">
    <source>
        <dbReference type="ARBA" id="ARBA00004370"/>
    </source>
</evidence>
<reference evidence="14 15" key="1">
    <citation type="submission" date="2018-08" db="EMBL/GenBank/DDBJ databases">
        <title>Salinimonas sediminis sp. nov., a piezophilic bacterium isolated from a deep-sea sediment sample from the New Britain Trench.</title>
        <authorList>
            <person name="Cao J."/>
        </authorList>
    </citation>
    <scope>NUCLEOTIDE SEQUENCE [LARGE SCALE GENOMIC DNA]</scope>
    <source>
        <strain evidence="14 15">N102</strain>
    </source>
</reference>
<comment type="catalytic activity">
    <reaction evidence="1">
        <text>ATP + protein L-histidine = ADP + protein N-phospho-L-histidine.</text>
        <dbReference type="EC" id="2.7.13.3"/>
    </reaction>
</comment>
<dbReference type="InterPro" id="IPR036097">
    <property type="entry name" value="HisK_dim/P_sf"/>
</dbReference>
<keyword evidence="8 11" id="KW-1133">Transmembrane helix</keyword>
<dbReference type="SUPFAM" id="SSF55874">
    <property type="entry name" value="ATPase domain of HSP90 chaperone/DNA topoisomerase II/histidine kinase"/>
    <property type="match status" value="1"/>
</dbReference>
<dbReference type="SMART" id="SM00304">
    <property type="entry name" value="HAMP"/>
    <property type="match status" value="1"/>
</dbReference>
<dbReference type="OrthoDB" id="9804645at2"/>
<evidence type="ECO:0000256" key="1">
    <source>
        <dbReference type="ARBA" id="ARBA00000085"/>
    </source>
</evidence>
<protein>
    <recommendedName>
        <fullName evidence="3">histidine kinase</fullName>
        <ecNumber evidence="3">2.7.13.3</ecNumber>
    </recommendedName>
</protein>
<keyword evidence="10 11" id="KW-0472">Membrane</keyword>
<organism evidence="14 15">
    <name type="scientific">Salinimonas sediminis</name>
    <dbReference type="NCBI Taxonomy" id="2303538"/>
    <lineage>
        <taxon>Bacteria</taxon>
        <taxon>Pseudomonadati</taxon>
        <taxon>Pseudomonadota</taxon>
        <taxon>Gammaproteobacteria</taxon>
        <taxon>Alteromonadales</taxon>
        <taxon>Alteromonadaceae</taxon>
        <taxon>Alteromonas/Salinimonas group</taxon>
        <taxon>Salinimonas</taxon>
    </lineage>
</organism>
<evidence type="ECO:0000256" key="8">
    <source>
        <dbReference type="ARBA" id="ARBA00022989"/>
    </source>
</evidence>
<dbReference type="InterPro" id="IPR004358">
    <property type="entry name" value="Sig_transdc_His_kin-like_C"/>
</dbReference>
<dbReference type="PANTHER" id="PTHR45436">
    <property type="entry name" value="SENSOR HISTIDINE KINASE YKOH"/>
    <property type="match status" value="1"/>
</dbReference>
<feature type="transmembrane region" description="Helical" evidence="11">
    <location>
        <begin position="12"/>
        <end position="34"/>
    </location>
</feature>
<evidence type="ECO:0000256" key="4">
    <source>
        <dbReference type="ARBA" id="ARBA00022553"/>
    </source>
</evidence>
<evidence type="ECO:0000259" key="12">
    <source>
        <dbReference type="PROSITE" id="PS50109"/>
    </source>
</evidence>
<dbReference type="InterPro" id="IPR003660">
    <property type="entry name" value="HAMP_dom"/>
</dbReference>
<dbReference type="Gene3D" id="3.30.565.10">
    <property type="entry name" value="Histidine kinase-like ATPase, C-terminal domain"/>
    <property type="match status" value="1"/>
</dbReference>
<keyword evidence="15" id="KW-1185">Reference proteome</keyword>
<evidence type="ECO:0000256" key="6">
    <source>
        <dbReference type="ARBA" id="ARBA00022692"/>
    </source>
</evidence>
<feature type="domain" description="HAMP" evidence="13">
    <location>
        <begin position="187"/>
        <end position="241"/>
    </location>
</feature>
<dbReference type="InterPro" id="IPR005467">
    <property type="entry name" value="His_kinase_dom"/>
</dbReference>
<evidence type="ECO:0000259" key="13">
    <source>
        <dbReference type="PROSITE" id="PS50885"/>
    </source>
</evidence>
<dbReference type="PANTHER" id="PTHR45436:SF8">
    <property type="entry name" value="HISTIDINE KINASE"/>
    <property type="match status" value="1"/>
</dbReference>
<dbReference type="PRINTS" id="PR00344">
    <property type="entry name" value="BCTRLSENSOR"/>
</dbReference>
<dbReference type="AlphaFoldDB" id="A0A346NPT2"/>
<accession>A0A346NPT2</accession>
<evidence type="ECO:0000313" key="15">
    <source>
        <dbReference type="Proteomes" id="UP000262073"/>
    </source>
</evidence>
<dbReference type="RefSeq" id="WP_117317692.1">
    <property type="nucleotide sequence ID" value="NZ_CP031769.1"/>
</dbReference>
<dbReference type="EMBL" id="CP031769">
    <property type="protein sequence ID" value="AXR07539.1"/>
    <property type="molecule type" value="Genomic_DNA"/>
</dbReference>